<feature type="compositionally biased region" description="Basic residues" evidence="4">
    <location>
        <begin position="347"/>
        <end position="363"/>
    </location>
</feature>
<evidence type="ECO:0000259" key="5">
    <source>
        <dbReference type="Pfam" id="PF04935"/>
    </source>
</evidence>
<dbReference type="GO" id="GO:0005730">
    <property type="term" value="C:nucleolus"/>
    <property type="evidence" value="ECO:0007669"/>
    <property type="project" value="TreeGrafter"/>
</dbReference>
<dbReference type="GO" id="GO:0042273">
    <property type="term" value="P:ribosomal large subunit biogenesis"/>
    <property type="evidence" value="ECO:0007669"/>
    <property type="project" value="TreeGrafter"/>
</dbReference>
<comment type="similarity">
    <text evidence="2">Belongs to the SURF6 family.</text>
</comment>
<feature type="region of interest" description="Disordered" evidence="4">
    <location>
        <begin position="150"/>
        <end position="217"/>
    </location>
</feature>
<feature type="domain" description="Ribosomal RNA-processing protein 14/surfeit locus protein 6 C-terminal" evidence="5">
    <location>
        <begin position="162"/>
        <end position="350"/>
    </location>
</feature>
<feature type="compositionally biased region" description="Basic and acidic residues" evidence="4">
    <location>
        <begin position="315"/>
        <end position="346"/>
    </location>
</feature>
<evidence type="ECO:0000256" key="1">
    <source>
        <dbReference type="ARBA" id="ARBA00004123"/>
    </source>
</evidence>
<dbReference type="GO" id="GO:0003723">
    <property type="term" value="F:RNA binding"/>
    <property type="evidence" value="ECO:0007669"/>
    <property type="project" value="TreeGrafter"/>
</dbReference>
<protein>
    <recommendedName>
        <fullName evidence="9">Ribosomal RNA-processing protein 14/surfeit locus protein 6 C-terminal domain-containing protein</fullName>
    </recommendedName>
</protein>
<feature type="region of interest" description="Disordered" evidence="4">
    <location>
        <begin position="107"/>
        <end position="135"/>
    </location>
</feature>
<dbReference type="Pfam" id="PF15459">
    <property type="entry name" value="RRP14"/>
    <property type="match status" value="1"/>
</dbReference>
<accession>A0AAN9AXG5</accession>
<dbReference type="InterPro" id="IPR029188">
    <property type="entry name" value="Rrp14_N"/>
</dbReference>
<proteinExistence type="inferred from homology"/>
<keyword evidence="8" id="KW-1185">Reference proteome</keyword>
<feature type="compositionally biased region" description="Polar residues" evidence="4">
    <location>
        <begin position="188"/>
        <end position="200"/>
    </location>
</feature>
<gene>
    <name evidence="7" type="ORF">V1264_006620</name>
</gene>
<feature type="compositionally biased region" description="Basic residues" evidence="4">
    <location>
        <begin position="302"/>
        <end position="314"/>
    </location>
</feature>
<evidence type="ECO:0000256" key="2">
    <source>
        <dbReference type="ARBA" id="ARBA00005904"/>
    </source>
</evidence>
<dbReference type="PANTHER" id="PTHR14369:SF0">
    <property type="entry name" value="SURFEIT LOCUS PROTEIN 6"/>
    <property type="match status" value="1"/>
</dbReference>
<evidence type="ECO:0000256" key="3">
    <source>
        <dbReference type="ARBA" id="ARBA00023242"/>
    </source>
</evidence>
<name>A0AAN9AXG5_9CAEN</name>
<feature type="domain" description="Ribosomal RNA-processing protein 14 N-terminal" evidence="6">
    <location>
        <begin position="37"/>
        <end position="90"/>
    </location>
</feature>
<feature type="compositionally biased region" description="Basic residues" evidence="4">
    <location>
        <begin position="116"/>
        <end position="125"/>
    </location>
</feature>
<dbReference type="EMBL" id="JBAMIC010000018">
    <property type="protein sequence ID" value="KAK7095175.1"/>
    <property type="molecule type" value="Genomic_DNA"/>
</dbReference>
<evidence type="ECO:0000259" key="6">
    <source>
        <dbReference type="Pfam" id="PF15459"/>
    </source>
</evidence>
<feature type="region of interest" description="Disordered" evidence="4">
    <location>
        <begin position="302"/>
        <end position="363"/>
    </location>
</feature>
<feature type="compositionally biased region" description="Basic residues" evidence="4">
    <location>
        <begin position="168"/>
        <end position="187"/>
    </location>
</feature>
<dbReference type="PANTHER" id="PTHR14369">
    <property type="entry name" value="SURFEIT LOCUS PROTEIN 6"/>
    <property type="match status" value="1"/>
</dbReference>
<dbReference type="InterPro" id="IPR029190">
    <property type="entry name" value="Rrp14/SURF6_C"/>
</dbReference>
<organism evidence="7 8">
    <name type="scientific">Littorina saxatilis</name>
    <dbReference type="NCBI Taxonomy" id="31220"/>
    <lineage>
        <taxon>Eukaryota</taxon>
        <taxon>Metazoa</taxon>
        <taxon>Spiralia</taxon>
        <taxon>Lophotrochozoa</taxon>
        <taxon>Mollusca</taxon>
        <taxon>Gastropoda</taxon>
        <taxon>Caenogastropoda</taxon>
        <taxon>Littorinimorpha</taxon>
        <taxon>Littorinoidea</taxon>
        <taxon>Littorinidae</taxon>
        <taxon>Littorina</taxon>
    </lineage>
</organism>
<evidence type="ECO:0008006" key="9">
    <source>
        <dbReference type="Google" id="ProtNLM"/>
    </source>
</evidence>
<comment type="caution">
    <text evidence="7">The sequence shown here is derived from an EMBL/GenBank/DDBJ whole genome shotgun (WGS) entry which is preliminary data.</text>
</comment>
<dbReference type="Proteomes" id="UP001374579">
    <property type="component" value="Unassembled WGS sequence"/>
</dbReference>
<dbReference type="Pfam" id="PF04935">
    <property type="entry name" value="SURF6"/>
    <property type="match status" value="1"/>
</dbReference>
<feature type="compositionally biased region" description="Polar residues" evidence="4">
    <location>
        <begin position="1"/>
        <end position="25"/>
    </location>
</feature>
<dbReference type="AlphaFoldDB" id="A0AAN9AXG5"/>
<evidence type="ECO:0000256" key="4">
    <source>
        <dbReference type="SAM" id="MobiDB-lite"/>
    </source>
</evidence>
<feature type="region of interest" description="Disordered" evidence="4">
    <location>
        <begin position="1"/>
        <end position="34"/>
    </location>
</feature>
<dbReference type="GO" id="GO:0042274">
    <property type="term" value="P:ribosomal small subunit biogenesis"/>
    <property type="evidence" value="ECO:0007669"/>
    <property type="project" value="TreeGrafter"/>
</dbReference>
<evidence type="ECO:0000313" key="7">
    <source>
        <dbReference type="EMBL" id="KAK7095175.1"/>
    </source>
</evidence>
<keyword evidence="3" id="KW-0539">Nucleus</keyword>
<evidence type="ECO:0000313" key="8">
    <source>
        <dbReference type="Proteomes" id="UP001374579"/>
    </source>
</evidence>
<reference evidence="7 8" key="1">
    <citation type="submission" date="2024-02" db="EMBL/GenBank/DDBJ databases">
        <title>Chromosome-scale genome assembly of the rough periwinkle Littorina saxatilis.</title>
        <authorList>
            <person name="De Jode A."/>
            <person name="Faria R."/>
            <person name="Formenti G."/>
            <person name="Sims Y."/>
            <person name="Smith T.P."/>
            <person name="Tracey A."/>
            <person name="Wood J.M.D."/>
            <person name="Zagrodzka Z.B."/>
            <person name="Johannesson K."/>
            <person name="Butlin R.K."/>
            <person name="Leder E.H."/>
        </authorList>
    </citation>
    <scope>NUCLEOTIDE SEQUENCE [LARGE SCALE GENOMIC DNA]</scope>
    <source>
        <strain evidence="7">Snail1</strain>
        <tissue evidence="7">Muscle</tissue>
    </source>
</reference>
<dbReference type="InterPro" id="IPR007019">
    <property type="entry name" value="SURF6"/>
</dbReference>
<comment type="subcellular location">
    <subcellularLocation>
        <location evidence="1">Nucleus</location>
    </subcellularLocation>
</comment>
<dbReference type="GO" id="GO:0003677">
    <property type="term" value="F:DNA binding"/>
    <property type="evidence" value="ECO:0007669"/>
    <property type="project" value="TreeGrafter"/>
</dbReference>
<sequence>MTITELHTQLDGQPSSNVDLSNRSSPVGKEERMMDDIDKDNVYFKQLLDLVPAQIYFNEEAKGIIRNKGEDASETKTSNGRPAKKMRVDPINKQTVSNLQTTLNAMEEKIKGKKESKQKKKKKAGKEKTAPTVNIQEMQEKLRARIAQLQAKRAQGLSGAEQQEQKRLERKQRRMNANKKNKNKNKGSKASQDSIPTPNADSPVVAKRPNKPIVNKEGKMVFSKFDFTQSGEKEKHTGTLVGKDYKRLLAKLEQRDAKVAKVKESDPDAAAKLEQKHVWQDVLSKAKGEKVKDDPVLLKRALKRKEKMKTHRVKKWDDRKQIVEKHKNQRQDKREKNLQKRKDDKKAKHRKKLIKKGRILPGF</sequence>